<keyword evidence="5" id="KW-0560">Oxidoreductase</keyword>
<sequence>MESSLEELTAENLTPHVIKVSTENVKNERLVELVTGLIQHLHDYVKEVRLKPTEWEAAVQYLTQVGQDSSPDRQEMILLSDVLGVSALVDTINSAQAKASSATESSVLGPFHSEDTHTLTNGQSIGSPGVIGELMLIHGTVKSVSGAPIEGVAVDVWETNGNGLYDMQDPNRDGPNCRGIFQTDSQGRYYLVGVKSVNYDIPTDGSVGVLLNMLKRNITRPAHVVCMATIVDPANVNAAQHFQLKHPQYLNLTTALYASDSEHITSDPVFGVKKSLVKSFEWSDDPATLINELGLKASLQQMKWKGKGLWVLHHEFVLLEK</sequence>
<evidence type="ECO:0000256" key="4">
    <source>
        <dbReference type="ARBA" id="ARBA00022964"/>
    </source>
</evidence>
<dbReference type="SUPFAM" id="SSF49482">
    <property type="entry name" value="Aromatic compound dioxygenase"/>
    <property type="match status" value="1"/>
</dbReference>
<name>A0A9P4XQD7_9HYPO</name>
<dbReference type="Proteomes" id="UP000801864">
    <property type="component" value="Unassembled WGS sequence"/>
</dbReference>
<comment type="caution">
    <text evidence="8">The sequence shown here is derived from an EMBL/GenBank/DDBJ whole genome shotgun (WGS) entry which is preliminary data.</text>
</comment>
<reference evidence="8 9" key="1">
    <citation type="submission" date="2018-06" db="EMBL/GenBank/DDBJ databases">
        <title>Genome analysis of cellulolytic fungus Trichoderma lentiforme CFAM-422.</title>
        <authorList>
            <person name="Steindorff A.S."/>
            <person name="Formighieri E.F."/>
            <person name="Midorikawa G.E.O."/>
            <person name="Tamietti M.S."/>
            <person name="Ramos E.Z."/>
            <person name="Silva A.S."/>
            <person name="Bon E.P.S."/>
            <person name="Mendes T.D."/>
            <person name="Damaso M.C.T."/>
            <person name="Favaro L.C.L."/>
        </authorList>
    </citation>
    <scope>NUCLEOTIDE SEQUENCE [LARGE SCALE GENOMIC DNA]</scope>
    <source>
        <strain evidence="8 9">CFAM-422</strain>
    </source>
</reference>
<dbReference type="PROSITE" id="PS00083">
    <property type="entry name" value="INTRADIOL_DIOXYGENAS"/>
    <property type="match status" value="1"/>
</dbReference>
<evidence type="ECO:0000256" key="5">
    <source>
        <dbReference type="ARBA" id="ARBA00023002"/>
    </source>
</evidence>
<dbReference type="GO" id="GO:0009712">
    <property type="term" value="P:catechol-containing compound metabolic process"/>
    <property type="evidence" value="ECO:0007669"/>
    <property type="project" value="InterPro"/>
</dbReference>
<dbReference type="Pfam" id="PF04444">
    <property type="entry name" value="Dioxygenase_N"/>
    <property type="match status" value="1"/>
</dbReference>
<evidence type="ECO:0000256" key="6">
    <source>
        <dbReference type="ARBA" id="ARBA00023004"/>
    </source>
</evidence>
<protein>
    <submittedName>
        <fullName evidence="8">Hydroxyquinol 1,2-dioxygenase</fullName>
    </submittedName>
</protein>
<accession>A0A9P4XQD7</accession>
<dbReference type="PANTHER" id="PTHR33711">
    <property type="entry name" value="DIOXYGENASE, PUTATIVE (AFU_ORTHOLOGUE AFUA_2G02910)-RELATED"/>
    <property type="match status" value="1"/>
</dbReference>
<comment type="similarity">
    <text evidence="2">Belongs to the intradiol ring-cleavage dioxygenase family.</text>
</comment>
<keyword evidence="9" id="KW-1185">Reference proteome</keyword>
<dbReference type="InterPro" id="IPR015889">
    <property type="entry name" value="Intradiol_dOase_core"/>
</dbReference>
<comment type="cofactor">
    <cofactor evidence="1">
        <name>Fe(3+)</name>
        <dbReference type="ChEBI" id="CHEBI:29034"/>
    </cofactor>
</comment>
<gene>
    <name evidence="8" type="ORF">CFAM422_001795</name>
</gene>
<dbReference type="InterPro" id="IPR000627">
    <property type="entry name" value="Intradiol_dOase_C"/>
</dbReference>
<dbReference type="Pfam" id="PF00775">
    <property type="entry name" value="Dioxygenase_C"/>
    <property type="match status" value="1"/>
</dbReference>
<feature type="domain" description="Intradiol ring-cleavage dioxygenases" evidence="7">
    <location>
        <begin position="137"/>
        <end position="165"/>
    </location>
</feature>
<keyword evidence="4" id="KW-0223">Dioxygenase</keyword>
<evidence type="ECO:0000256" key="1">
    <source>
        <dbReference type="ARBA" id="ARBA00001965"/>
    </source>
</evidence>
<dbReference type="PANTHER" id="PTHR33711:SF7">
    <property type="entry name" value="INTRADIOL RING-CLEAVAGE DIOXYGENASES DOMAIN-CONTAINING PROTEIN-RELATED"/>
    <property type="match status" value="1"/>
</dbReference>
<keyword evidence="3" id="KW-0479">Metal-binding</keyword>
<keyword evidence="6" id="KW-0408">Iron</keyword>
<organism evidence="8 9">
    <name type="scientific">Trichoderma lentiforme</name>
    <dbReference type="NCBI Taxonomy" id="1567552"/>
    <lineage>
        <taxon>Eukaryota</taxon>
        <taxon>Fungi</taxon>
        <taxon>Dikarya</taxon>
        <taxon>Ascomycota</taxon>
        <taxon>Pezizomycotina</taxon>
        <taxon>Sordariomycetes</taxon>
        <taxon>Hypocreomycetidae</taxon>
        <taxon>Hypocreales</taxon>
        <taxon>Hypocreaceae</taxon>
        <taxon>Trichoderma</taxon>
    </lineage>
</organism>
<evidence type="ECO:0000259" key="7">
    <source>
        <dbReference type="PROSITE" id="PS00083"/>
    </source>
</evidence>
<evidence type="ECO:0000313" key="9">
    <source>
        <dbReference type="Proteomes" id="UP000801864"/>
    </source>
</evidence>
<dbReference type="EMBL" id="QLNT01000002">
    <property type="protein sequence ID" value="KAF3076745.1"/>
    <property type="molecule type" value="Genomic_DNA"/>
</dbReference>
<evidence type="ECO:0000256" key="3">
    <source>
        <dbReference type="ARBA" id="ARBA00022723"/>
    </source>
</evidence>
<evidence type="ECO:0000313" key="8">
    <source>
        <dbReference type="EMBL" id="KAF3076745.1"/>
    </source>
</evidence>
<dbReference type="GO" id="GO:0018576">
    <property type="term" value="F:catechol 1,2-dioxygenase activity"/>
    <property type="evidence" value="ECO:0007669"/>
    <property type="project" value="InterPro"/>
</dbReference>
<evidence type="ECO:0000256" key="2">
    <source>
        <dbReference type="ARBA" id="ARBA00007825"/>
    </source>
</evidence>
<dbReference type="GO" id="GO:0008199">
    <property type="term" value="F:ferric iron binding"/>
    <property type="evidence" value="ECO:0007669"/>
    <property type="project" value="InterPro"/>
</dbReference>
<dbReference type="Gene3D" id="2.60.130.10">
    <property type="entry name" value="Aromatic compound dioxygenase"/>
    <property type="match status" value="1"/>
</dbReference>
<dbReference type="AlphaFoldDB" id="A0A9P4XQD7"/>
<dbReference type="InterPro" id="IPR007535">
    <property type="entry name" value="Catechol_dOase_N"/>
</dbReference>
<dbReference type="InterPro" id="IPR050770">
    <property type="entry name" value="Intradiol_RC_Dioxygenase"/>
</dbReference>
<proteinExistence type="inferred from homology"/>